<protein>
    <recommendedName>
        <fullName evidence="3">F-box domain-containing protein</fullName>
    </recommendedName>
</protein>
<organism evidence="1 2">
    <name type="scientific">Diaporthe eres</name>
    <name type="common">Phomopsis oblonga</name>
    <dbReference type="NCBI Taxonomy" id="83184"/>
    <lineage>
        <taxon>Eukaryota</taxon>
        <taxon>Fungi</taxon>
        <taxon>Dikarya</taxon>
        <taxon>Ascomycota</taxon>
        <taxon>Pezizomycotina</taxon>
        <taxon>Sordariomycetes</taxon>
        <taxon>Sordariomycetidae</taxon>
        <taxon>Diaporthales</taxon>
        <taxon>Diaporthaceae</taxon>
        <taxon>Diaporthe</taxon>
        <taxon>Diaporthe eres species complex</taxon>
    </lineage>
</organism>
<name>A0ABR1NQB7_DIAER</name>
<reference evidence="1 2" key="1">
    <citation type="submission" date="2024-02" db="EMBL/GenBank/DDBJ databases">
        <title>De novo assembly and annotation of 12 fungi associated with fruit tree decline syndrome in Ontario, Canada.</title>
        <authorList>
            <person name="Sulman M."/>
            <person name="Ellouze W."/>
            <person name="Ilyukhin E."/>
        </authorList>
    </citation>
    <scope>NUCLEOTIDE SEQUENCE [LARGE SCALE GENOMIC DNA]</scope>
    <source>
        <strain evidence="1 2">M169</strain>
    </source>
</reference>
<dbReference type="EMBL" id="JAKNSF020000150">
    <property type="protein sequence ID" value="KAK7711029.1"/>
    <property type="molecule type" value="Genomic_DNA"/>
</dbReference>
<proteinExistence type="predicted"/>
<sequence length="448" mass="50803">MAEGYCTDHSPDQTPSLGVDMEALDIQDKTEMDAQAVSNNLRSLPPELIHQMVEYLPPANDAVQVGHAGSDALRSAQAGLGALRALCQVSSQLRAVVRPDFYRAIVISEPCKLHRLRETLDNYPELGEYVKSLTVYRDLNSSDIENQRLLDDGHHVPQTITLSQFSETLVAVLKKTPNLVTLSLNFDQTTPFEGTSPFAEFKHFLHMNISRANDPNDPQEFLPKVVTLGILLPPARTSRTRTDRPEEYQTFKDLLNLPSLSHIIVRRPVPEPFQAYEIYLELLNSIKSQFRFAPMLETLRIPMRLFRDPDDENGVMFHPGEVLPGTLQSLVLTADLRVFPKWHADGEDVLPVEEDYQDEGITIPYPIARHLSIQETIWFLETIAAISPTYFSQLNMLRLGYGTSRINDRDFAAINEMLNSVERDFVSEIQALQGTMEQNGIHFYFNHE</sequence>
<evidence type="ECO:0008006" key="3">
    <source>
        <dbReference type="Google" id="ProtNLM"/>
    </source>
</evidence>
<accession>A0ABR1NQB7</accession>
<dbReference type="Proteomes" id="UP001430848">
    <property type="component" value="Unassembled WGS sequence"/>
</dbReference>
<evidence type="ECO:0000313" key="1">
    <source>
        <dbReference type="EMBL" id="KAK7711029.1"/>
    </source>
</evidence>
<keyword evidence="2" id="KW-1185">Reference proteome</keyword>
<comment type="caution">
    <text evidence="1">The sequence shown here is derived from an EMBL/GenBank/DDBJ whole genome shotgun (WGS) entry which is preliminary data.</text>
</comment>
<gene>
    <name evidence="1" type="ORF">SLS63_012775</name>
</gene>
<evidence type="ECO:0000313" key="2">
    <source>
        <dbReference type="Proteomes" id="UP001430848"/>
    </source>
</evidence>